<keyword evidence="1" id="KW-0812">Transmembrane</keyword>
<evidence type="ECO:0000256" key="1">
    <source>
        <dbReference type="SAM" id="Phobius"/>
    </source>
</evidence>
<evidence type="ECO:0000313" key="2">
    <source>
        <dbReference type="EMBL" id="VAW35664.1"/>
    </source>
</evidence>
<dbReference type="AlphaFoldDB" id="A0A3B0VWC1"/>
<proteinExistence type="predicted"/>
<accession>A0A3B0VWC1</accession>
<organism evidence="2">
    <name type="scientific">hydrothermal vent metagenome</name>
    <dbReference type="NCBI Taxonomy" id="652676"/>
    <lineage>
        <taxon>unclassified sequences</taxon>
        <taxon>metagenomes</taxon>
        <taxon>ecological metagenomes</taxon>
    </lineage>
</organism>
<reference evidence="2" key="1">
    <citation type="submission" date="2018-06" db="EMBL/GenBank/DDBJ databases">
        <authorList>
            <person name="Zhirakovskaya E."/>
        </authorList>
    </citation>
    <scope>NUCLEOTIDE SEQUENCE</scope>
</reference>
<dbReference type="EMBL" id="UOEU01000599">
    <property type="protein sequence ID" value="VAW35664.1"/>
    <property type="molecule type" value="Genomic_DNA"/>
</dbReference>
<name>A0A3B0VWC1_9ZZZZ</name>
<protein>
    <submittedName>
        <fullName evidence="2">Uncharacterized protein</fullName>
    </submittedName>
</protein>
<sequence length="104" mass="11840">MSLTALILQTFLFFLTLWLGSYLIARDPRRLQLWLAGAGMITFAFGLAATLLEPFAPTADLTLNLVNAKRLFVLLPALFWLGAIIWLIPNQAAWEDRYGRQRFL</sequence>
<keyword evidence="1" id="KW-0472">Membrane</keyword>
<keyword evidence="1" id="KW-1133">Transmembrane helix</keyword>
<feature type="transmembrane region" description="Helical" evidence="1">
    <location>
        <begin position="6"/>
        <end position="24"/>
    </location>
</feature>
<feature type="transmembrane region" description="Helical" evidence="1">
    <location>
        <begin position="31"/>
        <end position="51"/>
    </location>
</feature>
<feature type="non-terminal residue" evidence="2">
    <location>
        <position position="104"/>
    </location>
</feature>
<feature type="transmembrane region" description="Helical" evidence="1">
    <location>
        <begin position="71"/>
        <end position="88"/>
    </location>
</feature>
<gene>
    <name evidence="2" type="ORF">MNBD_CHLOROFLEXI01-384</name>
</gene>